<gene>
    <name evidence="5" type="ORF">F4Y08_00005</name>
</gene>
<keyword evidence="2" id="KW-0479">Metal-binding</keyword>
<dbReference type="GO" id="GO:0006508">
    <property type="term" value="P:proteolysis"/>
    <property type="evidence" value="ECO:0007669"/>
    <property type="project" value="UniProtKB-KW"/>
</dbReference>
<dbReference type="EMBL" id="VXPY01000001">
    <property type="protein sequence ID" value="MYD88715.1"/>
    <property type="molecule type" value="Genomic_DNA"/>
</dbReference>
<dbReference type="NCBIfam" id="NF006579">
    <property type="entry name" value="PRK09104.1"/>
    <property type="match status" value="1"/>
</dbReference>
<comment type="caution">
    <text evidence="5">The sequence shown here is derived from an EMBL/GenBank/DDBJ whole genome shotgun (WGS) entry which is preliminary data.</text>
</comment>
<evidence type="ECO:0000259" key="4">
    <source>
        <dbReference type="Pfam" id="PF07687"/>
    </source>
</evidence>
<evidence type="ECO:0000256" key="2">
    <source>
        <dbReference type="ARBA" id="ARBA00022723"/>
    </source>
</evidence>
<proteinExistence type="predicted"/>
<name>A0A6B1DPI7_9CHLR</name>
<dbReference type="SUPFAM" id="SSF53187">
    <property type="entry name" value="Zn-dependent exopeptidases"/>
    <property type="match status" value="1"/>
</dbReference>
<organism evidence="5">
    <name type="scientific">Caldilineaceae bacterium SB0662_bin_9</name>
    <dbReference type="NCBI Taxonomy" id="2605258"/>
    <lineage>
        <taxon>Bacteria</taxon>
        <taxon>Bacillati</taxon>
        <taxon>Chloroflexota</taxon>
        <taxon>Caldilineae</taxon>
        <taxon>Caldilineales</taxon>
        <taxon>Caldilineaceae</taxon>
    </lineage>
</organism>
<dbReference type="Pfam" id="PF01546">
    <property type="entry name" value="Peptidase_M20"/>
    <property type="match status" value="1"/>
</dbReference>
<dbReference type="GO" id="GO:0046872">
    <property type="term" value="F:metal ion binding"/>
    <property type="evidence" value="ECO:0007669"/>
    <property type="project" value="UniProtKB-KW"/>
</dbReference>
<keyword evidence="1" id="KW-0645">Protease</keyword>
<dbReference type="Gene3D" id="3.30.70.360">
    <property type="match status" value="1"/>
</dbReference>
<evidence type="ECO:0000256" key="3">
    <source>
        <dbReference type="ARBA" id="ARBA00022801"/>
    </source>
</evidence>
<dbReference type="PANTHER" id="PTHR43270:SF12">
    <property type="entry name" value="SUCCINYL-DIAMINOPIMELATE DESUCCINYLASE"/>
    <property type="match status" value="1"/>
</dbReference>
<dbReference type="InterPro" id="IPR051458">
    <property type="entry name" value="Cyt/Met_Dipeptidase"/>
</dbReference>
<dbReference type="AlphaFoldDB" id="A0A6B1DPI7"/>
<accession>A0A6B1DPI7</accession>
<dbReference type="GO" id="GO:0008233">
    <property type="term" value="F:peptidase activity"/>
    <property type="evidence" value="ECO:0007669"/>
    <property type="project" value="UniProtKB-KW"/>
</dbReference>
<feature type="domain" description="Peptidase M20 dimerisation" evidence="4">
    <location>
        <begin position="197"/>
        <end position="354"/>
    </location>
</feature>
<evidence type="ECO:0000313" key="5">
    <source>
        <dbReference type="EMBL" id="MYD88715.1"/>
    </source>
</evidence>
<dbReference type="Gene3D" id="3.40.630.10">
    <property type="entry name" value="Zn peptidases"/>
    <property type="match status" value="1"/>
</dbReference>
<dbReference type="NCBIfam" id="NF005914">
    <property type="entry name" value="PRK07907.1"/>
    <property type="match status" value="1"/>
</dbReference>
<dbReference type="Pfam" id="PF07687">
    <property type="entry name" value="M20_dimer"/>
    <property type="match status" value="1"/>
</dbReference>
<dbReference type="NCBIfam" id="NF006053">
    <property type="entry name" value="PRK08201.1"/>
    <property type="match status" value="1"/>
</dbReference>
<reference evidence="5" key="1">
    <citation type="submission" date="2019-09" db="EMBL/GenBank/DDBJ databases">
        <title>Characterisation of the sponge microbiome using genome-centric metagenomics.</title>
        <authorList>
            <person name="Engelberts J.P."/>
            <person name="Robbins S.J."/>
            <person name="De Goeij J.M."/>
            <person name="Aranda M."/>
            <person name="Bell S.C."/>
            <person name="Webster N.S."/>
        </authorList>
    </citation>
    <scope>NUCLEOTIDE SEQUENCE</scope>
    <source>
        <strain evidence="5">SB0662_bin_9</strain>
    </source>
</reference>
<dbReference type="InterPro" id="IPR011650">
    <property type="entry name" value="Peptidase_M20_dimer"/>
</dbReference>
<evidence type="ECO:0000256" key="1">
    <source>
        <dbReference type="ARBA" id="ARBA00022670"/>
    </source>
</evidence>
<dbReference type="PANTHER" id="PTHR43270">
    <property type="entry name" value="BETA-ALA-HIS DIPEPTIDASE"/>
    <property type="match status" value="1"/>
</dbReference>
<keyword evidence="3" id="KW-0378">Hydrolase</keyword>
<protein>
    <submittedName>
        <fullName evidence="5">Dipeptidase</fullName>
    </submittedName>
</protein>
<dbReference type="InterPro" id="IPR002933">
    <property type="entry name" value="Peptidase_M20"/>
</dbReference>
<sequence length="462" mass="50036">MESSRAAYLESNQSRFLEELCKFVSIPSVSALPEHAGDVETAADWLTARVEDAGFENVVQLPTSGTPVVYGDWLHAPGRPTILLYGHYDVQPADPVESWDSPPFAPEVRDGRLYGRGASDNKGNLLAALIGLEAMLQADGSLPVNVKLFLEGEEEIGSPFSLGLLATEKERLAADICVNADGIQYGVGKPTILGSFRGMTGIEVTVRGPSSDVHSGIFGGTIHNPLHAMARLVASFHDADGRIAVEGFYDDVVPVSEEDRERLGKAPFDEQEYIAGLDVDAVFGEVGYTTNERAWRRPTLELNGLWGGFQGEGSKTIVPSEAHAKVSCRLVANQDPGRIQELLEAHVAKHAPPGVRVSVTRKRGLANPYLLPLDHPGVAAMADSYREIYGRDPFYIGSGGTIPVTAAMLEELGIYSLVFGFCTRDEQIHAPNEFFRLSSFATAQKAFGILVHKLAGIEFWKS</sequence>